<dbReference type="Proteomes" id="UP000322983">
    <property type="component" value="Chromosome"/>
</dbReference>
<dbReference type="GO" id="GO:0048500">
    <property type="term" value="C:signal recognition particle"/>
    <property type="evidence" value="ECO:0007669"/>
    <property type="project" value="InterPro"/>
</dbReference>
<keyword evidence="1" id="KW-0963">Cytoplasm</keyword>
<keyword evidence="3" id="KW-0687">Ribonucleoprotein</keyword>
<dbReference type="EMBL" id="AP018929">
    <property type="protein sequence ID" value="BBG24584.1"/>
    <property type="molecule type" value="Genomic_DNA"/>
</dbReference>
<dbReference type="OrthoDB" id="56356at2157"/>
<evidence type="ECO:0000256" key="1">
    <source>
        <dbReference type="ARBA" id="ARBA00022490"/>
    </source>
</evidence>
<dbReference type="EMBL" id="AP018930">
    <property type="protein sequence ID" value="BBG27372.1"/>
    <property type="molecule type" value="Genomic_DNA"/>
</dbReference>
<proteinExistence type="predicted"/>
<evidence type="ECO:0000313" key="7">
    <source>
        <dbReference type="Proteomes" id="UP000325030"/>
    </source>
</evidence>
<reference evidence="7" key="1">
    <citation type="submission" date="2018-09" db="EMBL/GenBank/DDBJ databases">
        <title>Complete Genome Sequencing of Sulfolobus sp. JCM 16834.</title>
        <authorList>
            <person name="Kato S."/>
            <person name="Itoh T."/>
            <person name="Ohkuma M."/>
        </authorList>
    </citation>
    <scope>NUCLEOTIDE SEQUENCE [LARGE SCALE GENOMIC DNA]</scope>
    <source>
        <strain evidence="7">IC-007</strain>
    </source>
</reference>
<dbReference type="KEGG" id="step:IC006_1911"/>
<dbReference type="STRING" id="1294262.GCA_001316085_00089"/>
<gene>
    <name evidence="4" type="ORF">IC006_1911</name>
    <name evidence="5" type="ORF">IC007_1919</name>
</gene>
<accession>A0A510E4B4</accession>
<dbReference type="Gene3D" id="3.30.56.30">
    <property type="entry name" value="Signal recognition particle, SRP19-like subunit"/>
    <property type="match status" value="1"/>
</dbReference>
<evidence type="ECO:0000256" key="2">
    <source>
        <dbReference type="ARBA" id="ARBA00023135"/>
    </source>
</evidence>
<keyword evidence="6" id="KW-1185">Reference proteome</keyword>
<dbReference type="SUPFAM" id="SSF69695">
    <property type="entry name" value="SRP19"/>
    <property type="match status" value="1"/>
</dbReference>
<dbReference type="GO" id="GO:0008312">
    <property type="term" value="F:7S RNA binding"/>
    <property type="evidence" value="ECO:0007669"/>
    <property type="project" value="InterPro"/>
</dbReference>
<protein>
    <submittedName>
        <fullName evidence="4">Signal recognition particle 19 kDa protein</fullName>
    </submittedName>
</protein>
<keyword evidence="2" id="KW-0733">Signal recognition particle</keyword>
<dbReference type="InterPro" id="IPR036521">
    <property type="entry name" value="SRP19-like_sf"/>
</dbReference>
<organism evidence="4 6">
    <name type="scientific">Sulfuracidifex tepidarius</name>
    <dbReference type="NCBI Taxonomy" id="1294262"/>
    <lineage>
        <taxon>Archaea</taxon>
        <taxon>Thermoproteota</taxon>
        <taxon>Thermoprotei</taxon>
        <taxon>Sulfolobales</taxon>
        <taxon>Sulfolobaceae</taxon>
        <taxon>Sulfuracidifex</taxon>
    </lineage>
</organism>
<accession>A0A510DWM1</accession>
<dbReference type="GO" id="GO:0006614">
    <property type="term" value="P:SRP-dependent cotranslational protein targeting to membrane"/>
    <property type="evidence" value="ECO:0007669"/>
    <property type="project" value="InterPro"/>
</dbReference>
<dbReference type="AlphaFoldDB" id="A0A510DWM1"/>
<dbReference type="RefSeq" id="WP_054844825.1">
    <property type="nucleotide sequence ID" value="NZ_AP018929.1"/>
</dbReference>
<dbReference type="Pfam" id="PF01922">
    <property type="entry name" value="SRP19"/>
    <property type="match status" value="1"/>
</dbReference>
<reference evidence="4 6" key="2">
    <citation type="journal article" date="2020" name="Int. J. Syst. Evol. Microbiol.">
        <title>Sulfuracidifex tepidarius gen. nov., sp. nov. and transfer of Sulfolobus metallicus Huber and Stetter 1992 to the genus Sulfuracidifex as Sulfuracidifex metallicus comb. nov.</title>
        <authorList>
            <person name="Itoh T."/>
            <person name="Miura T."/>
            <person name="Sakai H.D."/>
            <person name="Kato S."/>
            <person name="Ohkuma M."/>
            <person name="Takashina T."/>
        </authorList>
    </citation>
    <scope>NUCLEOTIDE SEQUENCE [LARGE SCALE GENOMIC DNA]</scope>
    <source>
        <strain evidence="4 6">IC-006</strain>
        <strain evidence="5">IC-007</strain>
    </source>
</reference>
<dbReference type="Proteomes" id="UP000325030">
    <property type="component" value="Chromosome"/>
</dbReference>
<evidence type="ECO:0000256" key="3">
    <source>
        <dbReference type="ARBA" id="ARBA00023274"/>
    </source>
</evidence>
<name>A0A510DWM1_9CREN</name>
<dbReference type="GeneID" id="41718253"/>
<evidence type="ECO:0000313" key="6">
    <source>
        <dbReference type="Proteomes" id="UP000322983"/>
    </source>
</evidence>
<evidence type="ECO:0000313" key="5">
    <source>
        <dbReference type="EMBL" id="BBG27372.1"/>
    </source>
</evidence>
<dbReference type="InterPro" id="IPR002778">
    <property type="entry name" value="Signal_recog_particle_SRP19"/>
</dbReference>
<sequence>MSTRDFKGEKIIIWPSYFLAESRSKGRRSPKIKCSLENVISVCKSLGLEPEFLQDKQFPRSRKYKGAIVVKKLQSKRKTIKLITDSLRKI</sequence>
<evidence type="ECO:0000313" key="4">
    <source>
        <dbReference type="EMBL" id="BBG24584.1"/>
    </source>
</evidence>